<reference evidence="2 3" key="1">
    <citation type="submission" date="2018-06" db="EMBL/GenBank/DDBJ databases">
        <title>Genomic Encyclopedia of Archaeal and Bacterial Type Strains, Phase II (KMG-II): from individual species to whole genera.</title>
        <authorList>
            <person name="Goeker M."/>
        </authorList>
    </citation>
    <scope>NUCLEOTIDE SEQUENCE [LARGE SCALE GENOMIC DNA]</scope>
    <source>
        <strain evidence="2 3">DSM 15361</strain>
    </source>
</reference>
<protein>
    <submittedName>
        <fullName evidence="2">Uncharacterized protein</fullName>
    </submittedName>
</protein>
<feature type="transmembrane region" description="Helical" evidence="1">
    <location>
        <begin position="188"/>
        <end position="214"/>
    </location>
</feature>
<accession>A0A2W7IGG8</accession>
<keyword evidence="1" id="KW-0472">Membrane</keyword>
<comment type="caution">
    <text evidence="2">The sequence shown here is derived from an EMBL/GenBank/DDBJ whole genome shotgun (WGS) entry which is preliminary data.</text>
</comment>
<dbReference type="RefSeq" id="WP_111539896.1">
    <property type="nucleotide sequence ID" value="NZ_QKYV01000001.1"/>
</dbReference>
<feature type="transmembrane region" description="Helical" evidence="1">
    <location>
        <begin position="117"/>
        <end position="135"/>
    </location>
</feature>
<keyword evidence="1" id="KW-1133">Transmembrane helix</keyword>
<evidence type="ECO:0000313" key="3">
    <source>
        <dbReference type="Proteomes" id="UP000249542"/>
    </source>
</evidence>
<organism evidence="2 3">
    <name type="scientific">Mesonia algae</name>
    <dbReference type="NCBI Taxonomy" id="213248"/>
    <lineage>
        <taxon>Bacteria</taxon>
        <taxon>Pseudomonadati</taxon>
        <taxon>Bacteroidota</taxon>
        <taxon>Flavobacteriia</taxon>
        <taxon>Flavobacteriales</taxon>
        <taxon>Flavobacteriaceae</taxon>
        <taxon>Mesonia</taxon>
    </lineage>
</organism>
<name>A0A2W7IGG8_9FLAO</name>
<dbReference type="Proteomes" id="UP000249542">
    <property type="component" value="Unassembled WGS sequence"/>
</dbReference>
<keyword evidence="1" id="KW-0812">Transmembrane</keyword>
<feature type="transmembrane region" description="Helical" evidence="1">
    <location>
        <begin position="156"/>
        <end position="182"/>
    </location>
</feature>
<proteinExistence type="predicted"/>
<evidence type="ECO:0000256" key="1">
    <source>
        <dbReference type="SAM" id="Phobius"/>
    </source>
</evidence>
<gene>
    <name evidence="2" type="ORF">LX95_00569</name>
</gene>
<evidence type="ECO:0000313" key="2">
    <source>
        <dbReference type="EMBL" id="PZW44235.1"/>
    </source>
</evidence>
<dbReference type="AlphaFoldDB" id="A0A2W7IGG8"/>
<dbReference type="EMBL" id="QKYV01000001">
    <property type="protein sequence ID" value="PZW44235.1"/>
    <property type="molecule type" value="Genomic_DNA"/>
</dbReference>
<keyword evidence="3" id="KW-1185">Reference proteome</keyword>
<sequence>MKKVTSLQIERLFQFTDQHFVDYYDVQLELVDHLANAIEEQWQENPDKDFETALQEEFKKFGVFGFLEVVEARQAAMQKRYHQLMWKEAKEFLKLPKVVILATAFLVSFTLITQITYGVYILIGILLCLVILFSLRFYKNNKEIKRLRKQSKQKPYLLETLLNHTGQFGAFLNLPIQLLVLITKEVEINIWIGIIYGLLLTGVTLVFYITLFLLPRKRDEILQEAYPELKMQTL</sequence>
<feature type="transmembrane region" description="Helical" evidence="1">
    <location>
        <begin position="92"/>
        <end position="111"/>
    </location>
</feature>